<organism evidence="3">
    <name type="scientific">Guillardia theta</name>
    <name type="common">Cryptophyte</name>
    <name type="synonym">Cryptomonas phi</name>
    <dbReference type="NCBI Taxonomy" id="55529"/>
    <lineage>
        <taxon>Eukaryota</taxon>
        <taxon>Cryptophyceae</taxon>
        <taxon>Pyrenomonadales</taxon>
        <taxon>Geminigeraceae</taxon>
        <taxon>Guillardia</taxon>
    </lineage>
</organism>
<feature type="domain" description="PH" evidence="1">
    <location>
        <begin position="224"/>
        <end position="340"/>
    </location>
</feature>
<reference evidence="3" key="1">
    <citation type="submission" date="2021-01" db="EMBL/GenBank/DDBJ databases">
        <authorList>
            <person name="Corre E."/>
            <person name="Pelletier E."/>
            <person name="Niang G."/>
            <person name="Scheremetjew M."/>
            <person name="Finn R."/>
            <person name="Kale V."/>
            <person name="Holt S."/>
            <person name="Cochrane G."/>
            <person name="Meng A."/>
            <person name="Brown T."/>
            <person name="Cohen L."/>
        </authorList>
    </citation>
    <scope>NUCLEOTIDE SEQUENCE</scope>
    <source>
        <strain evidence="3">CCMP 2712</strain>
    </source>
</reference>
<feature type="domain" description="DH" evidence="2">
    <location>
        <begin position="5"/>
        <end position="191"/>
    </location>
</feature>
<evidence type="ECO:0000259" key="2">
    <source>
        <dbReference type="PROSITE" id="PS50010"/>
    </source>
</evidence>
<evidence type="ECO:0008006" key="4">
    <source>
        <dbReference type="Google" id="ProtNLM"/>
    </source>
</evidence>
<dbReference type="AlphaFoldDB" id="A0A7S4PA80"/>
<dbReference type="InterPro" id="IPR011993">
    <property type="entry name" value="PH-like_dom_sf"/>
</dbReference>
<dbReference type="Pfam" id="PF00621">
    <property type="entry name" value="RhoGEF"/>
    <property type="match status" value="1"/>
</dbReference>
<evidence type="ECO:0000259" key="1">
    <source>
        <dbReference type="PROSITE" id="PS50003"/>
    </source>
</evidence>
<dbReference type="SUPFAM" id="SSF50729">
    <property type="entry name" value="PH domain-like"/>
    <property type="match status" value="1"/>
</dbReference>
<sequence>MAAERIRMRINELLSSETKVCESLNQLMQKLQEIEQDKAWKLGPEHVKLITRTSGCCELLIQLHETIAEKVAMFVGPSHLAGVFEASENELITHHSEFQTLSSCVMVVLQKKAGGQVIGDRAVGTSPKMQDNLASALHSLQDLLVRPSQLVMKYHLFLDEMVKDAAGSPDEENVRKCLNIAKRLTSEINERIRGIQRRERVVLIASRVRAVPPEIEIVKEGREFLLDDGYFREHGRAGYRHLYLFNDAVLVCKPGETVIGKFFTKNDRDLKFKRFIPLAAIKPSELPVVRDPAVSEEDSPGGLSQLPFFELRDKAGKCAFHHQDREKLQEWVTAIRNAIDEITVRGSQNPVPAYRLPNSSEDIRQLSQDLSGYVVLGDKDGESEVFVF</sequence>
<gene>
    <name evidence="3" type="ORF">GTHE00462_LOCUS31272</name>
</gene>
<dbReference type="InterPro" id="IPR035899">
    <property type="entry name" value="DBL_dom_sf"/>
</dbReference>
<dbReference type="InterPro" id="IPR001849">
    <property type="entry name" value="PH_domain"/>
</dbReference>
<dbReference type="InterPro" id="IPR051092">
    <property type="entry name" value="FYVE_RhoGEF_PH"/>
</dbReference>
<dbReference type="Gene3D" id="2.30.29.30">
    <property type="entry name" value="Pleckstrin-homology domain (PH domain)/Phosphotyrosine-binding domain (PTB)"/>
    <property type="match status" value="1"/>
</dbReference>
<proteinExistence type="predicted"/>
<name>A0A7S4PA80_GUITH</name>
<protein>
    <recommendedName>
        <fullName evidence="4">DH domain-containing protein</fullName>
    </recommendedName>
</protein>
<accession>A0A7S4PA80</accession>
<dbReference type="GO" id="GO:0005737">
    <property type="term" value="C:cytoplasm"/>
    <property type="evidence" value="ECO:0007669"/>
    <property type="project" value="TreeGrafter"/>
</dbReference>
<dbReference type="Gene3D" id="1.20.900.10">
    <property type="entry name" value="Dbl homology (DH) domain"/>
    <property type="match status" value="1"/>
</dbReference>
<evidence type="ECO:0000313" key="3">
    <source>
        <dbReference type="EMBL" id="CAE2327804.1"/>
    </source>
</evidence>
<dbReference type="GO" id="GO:0005085">
    <property type="term" value="F:guanyl-nucleotide exchange factor activity"/>
    <property type="evidence" value="ECO:0007669"/>
    <property type="project" value="InterPro"/>
</dbReference>
<dbReference type="PROSITE" id="PS50010">
    <property type="entry name" value="DH_2"/>
    <property type="match status" value="1"/>
</dbReference>
<dbReference type="SUPFAM" id="SSF48065">
    <property type="entry name" value="DBL homology domain (DH-domain)"/>
    <property type="match status" value="1"/>
</dbReference>
<dbReference type="EMBL" id="HBKN01039972">
    <property type="protein sequence ID" value="CAE2327804.1"/>
    <property type="molecule type" value="Transcribed_RNA"/>
</dbReference>
<dbReference type="PANTHER" id="PTHR12673:SF159">
    <property type="entry name" value="LD03170P"/>
    <property type="match status" value="1"/>
</dbReference>
<dbReference type="InterPro" id="IPR000219">
    <property type="entry name" value="DH_dom"/>
</dbReference>
<dbReference type="PANTHER" id="PTHR12673">
    <property type="entry name" value="FACIOGENITAL DYSPLASIA PROTEIN"/>
    <property type="match status" value="1"/>
</dbReference>
<dbReference type="PROSITE" id="PS50003">
    <property type="entry name" value="PH_DOMAIN"/>
    <property type="match status" value="1"/>
</dbReference>